<organism evidence="2 5">
    <name type="scientific">Halanaeroarchaeum sulfurireducens</name>
    <dbReference type="NCBI Taxonomy" id="1604004"/>
    <lineage>
        <taxon>Archaea</taxon>
        <taxon>Methanobacteriati</taxon>
        <taxon>Methanobacteriota</taxon>
        <taxon>Stenosarchaea group</taxon>
        <taxon>Halobacteria</taxon>
        <taxon>Halobacteriales</taxon>
        <taxon>Halobacteriaceae</taxon>
        <taxon>Halanaeroarchaeum</taxon>
    </lineage>
</organism>
<name>A0A0F7PEM5_9EURY</name>
<sequence length="66" mass="6830">MSAYSNGVPGKSMGEKTDQVSRRGVPLSNHKVLSSITTLSSGKRSIANSGNIGRSGGHGGIPIDRY</sequence>
<dbReference type="EMBL" id="CP011564">
    <property type="protein sequence ID" value="ALG82443.1"/>
    <property type="molecule type" value="Genomic_DNA"/>
</dbReference>
<reference evidence="4" key="2">
    <citation type="submission" date="2015-05" db="EMBL/GenBank/DDBJ databases">
        <title>Complete genome sequence of Halanaeroarchaeum sulfurireducens type strain M27-SA2, a sulfate-reducer haloarchaeon from marine anoxic lake Medee.</title>
        <authorList>
            <person name="Messina E."/>
            <person name="Kublanov I.V."/>
            <person name="Toshchakov S."/>
            <person name="Arcadi E."/>
            <person name="La Spada G."/>
            <person name="La Cono V."/>
            <person name="Yakimov M.M."/>
        </authorList>
    </citation>
    <scope>NUCLEOTIDE SEQUENCE [LARGE SCALE GENOMIC DNA]</scope>
    <source>
        <strain evidence="4">M27-SA2</strain>
    </source>
</reference>
<gene>
    <name evidence="3" type="ORF">HLASA_1557</name>
    <name evidence="2" type="ORF">HLASF_1570</name>
</gene>
<dbReference type="KEGG" id="hsf:HLASA_1557"/>
<reference evidence="3 4" key="3">
    <citation type="journal article" date="2016" name="Stand. Genomic Sci.">
        <title>Complete genome sequence of 'Halanaeroarchaeum sulfurireducens' M27-SA2, a sulfur-reducing and acetate-oxidizing haloarchaeon from the deep-sea hypersaline anoxic lake Medee.</title>
        <authorList>
            <person name="Messina E."/>
            <person name="Sorokin D.Y."/>
            <person name="Kublanov I.V."/>
            <person name="Toshchakov S."/>
            <person name="Lopatina A."/>
            <person name="Arcadi E."/>
            <person name="Smedile F."/>
            <person name="La Spada G."/>
            <person name="La Cono V."/>
            <person name="Yakimov M.M."/>
        </authorList>
    </citation>
    <scope>NUCLEOTIDE SEQUENCE [LARGE SCALE GENOMIC DNA]</scope>
    <source>
        <strain evidence="3 4">M27-SA2</strain>
    </source>
</reference>
<dbReference type="HOGENOM" id="CLU_2820655_0_0_2"/>
<feature type="region of interest" description="Disordered" evidence="1">
    <location>
        <begin position="1"/>
        <end position="66"/>
    </location>
</feature>
<dbReference type="Proteomes" id="UP000060390">
    <property type="component" value="Chromosome"/>
</dbReference>
<dbReference type="KEGG" id="hsu:HLASF_1570"/>
<evidence type="ECO:0000313" key="2">
    <source>
        <dbReference type="EMBL" id="AKH98049.1"/>
    </source>
</evidence>
<keyword evidence="5" id="KW-1185">Reference proteome</keyword>
<dbReference type="AlphaFoldDB" id="A0A0F7PEM5"/>
<protein>
    <submittedName>
        <fullName evidence="2">Uncharacterized protein</fullName>
    </submittedName>
</protein>
<accession>A0A0F7PEM5</accession>
<evidence type="ECO:0000313" key="3">
    <source>
        <dbReference type="EMBL" id="ALG82443.1"/>
    </source>
</evidence>
<evidence type="ECO:0000313" key="5">
    <source>
        <dbReference type="Proteomes" id="UP000069906"/>
    </source>
</evidence>
<dbReference type="Proteomes" id="UP000069906">
    <property type="component" value="Chromosome"/>
</dbReference>
<evidence type="ECO:0000256" key="1">
    <source>
        <dbReference type="SAM" id="MobiDB-lite"/>
    </source>
</evidence>
<dbReference type="EMBL" id="CP008874">
    <property type="protein sequence ID" value="AKH98049.1"/>
    <property type="molecule type" value="Genomic_DNA"/>
</dbReference>
<proteinExistence type="predicted"/>
<evidence type="ECO:0000313" key="4">
    <source>
        <dbReference type="Proteomes" id="UP000060390"/>
    </source>
</evidence>
<reference evidence="2 5" key="1">
    <citation type="journal article" date="2015" name="ISME J.">
        <title>Elemental sulfur and acetate can support life of a novel strictly anaerobic haloarchaeon.</title>
        <authorList>
            <person name="Sorokin D.Y."/>
            <person name="Kublanov I.V."/>
            <person name="Gavrilov S.N."/>
            <person name="Rojo D."/>
            <person name="Roman P."/>
            <person name="Golyshin P.N."/>
            <person name="Slepak V.Z."/>
            <person name="Smedile F."/>
            <person name="Ferrer M."/>
            <person name="Messina E."/>
            <person name="La Cono V."/>
            <person name="Yakimov M.M."/>
        </authorList>
    </citation>
    <scope>NUCLEOTIDE SEQUENCE [LARGE SCALE GENOMIC DNA]</scope>
    <source>
        <strain evidence="2 5">HSR2</strain>
    </source>
</reference>
<dbReference type="STRING" id="1604004.HLASA_1557"/>
<feature type="compositionally biased region" description="Polar residues" evidence="1">
    <location>
        <begin position="31"/>
        <end position="47"/>
    </location>
</feature>